<organism evidence="8">
    <name type="scientific">Anthurium amnicola</name>
    <dbReference type="NCBI Taxonomy" id="1678845"/>
    <lineage>
        <taxon>Eukaryota</taxon>
        <taxon>Viridiplantae</taxon>
        <taxon>Streptophyta</taxon>
        <taxon>Embryophyta</taxon>
        <taxon>Tracheophyta</taxon>
        <taxon>Spermatophyta</taxon>
        <taxon>Magnoliopsida</taxon>
        <taxon>Liliopsida</taxon>
        <taxon>Araceae</taxon>
        <taxon>Pothoideae</taxon>
        <taxon>Potheae</taxon>
        <taxon>Anthurium</taxon>
    </lineage>
</organism>
<name>A0A1D1ZK44_9ARAE</name>
<dbReference type="GO" id="GO:0005886">
    <property type="term" value="C:plasma membrane"/>
    <property type="evidence" value="ECO:0007669"/>
    <property type="project" value="TreeGrafter"/>
</dbReference>
<keyword evidence="2 5" id="KW-0812">Transmembrane</keyword>
<dbReference type="PANTHER" id="PTHR31415">
    <property type="entry name" value="OS05G0367900 PROTEIN"/>
    <property type="match status" value="1"/>
</dbReference>
<evidence type="ECO:0000256" key="5">
    <source>
        <dbReference type="SAM" id="Phobius"/>
    </source>
</evidence>
<comment type="subcellular location">
    <subcellularLocation>
        <location evidence="1">Membrane</location>
        <topology evidence="1">Single-pass membrane protein</topology>
    </subcellularLocation>
</comment>
<keyword evidence="4 5" id="KW-0472">Membrane</keyword>
<proteinExistence type="predicted"/>
<feature type="transmembrane region" description="Helical" evidence="5">
    <location>
        <begin position="70"/>
        <end position="92"/>
    </location>
</feature>
<dbReference type="EMBL" id="GDJX01000831">
    <property type="protein sequence ID" value="JAT67105.1"/>
    <property type="molecule type" value="Transcribed_RNA"/>
</dbReference>
<evidence type="ECO:0000313" key="7">
    <source>
        <dbReference type="EMBL" id="JAT55148.1"/>
    </source>
</evidence>
<dbReference type="GO" id="GO:0009506">
    <property type="term" value="C:plasmodesma"/>
    <property type="evidence" value="ECO:0007669"/>
    <property type="project" value="TreeGrafter"/>
</dbReference>
<feature type="domain" description="Late embryogenesis abundant protein LEA-2 subgroup" evidence="6">
    <location>
        <begin position="124"/>
        <end position="220"/>
    </location>
</feature>
<dbReference type="EMBL" id="GDJX01012788">
    <property type="protein sequence ID" value="JAT55148.1"/>
    <property type="molecule type" value="Transcribed_RNA"/>
</dbReference>
<evidence type="ECO:0000256" key="4">
    <source>
        <dbReference type="ARBA" id="ARBA00023136"/>
    </source>
</evidence>
<keyword evidence="3 5" id="KW-1133">Transmembrane helix</keyword>
<accession>A0A1D1ZK44</accession>
<evidence type="ECO:0000259" key="6">
    <source>
        <dbReference type="Pfam" id="PF03168"/>
    </source>
</evidence>
<dbReference type="InterPro" id="IPR004864">
    <property type="entry name" value="LEA_2"/>
</dbReference>
<dbReference type="Pfam" id="PF03168">
    <property type="entry name" value="LEA_2"/>
    <property type="match status" value="1"/>
</dbReference>
<dbReference type="GO" id="GO:0098542">
    <property type="term" value="P:defense response to other organism"/>
    <property type="evidence" value="ECO:0007669"/>
    <property type="project" value="InterPro"/>
</dbReference>
<evidence type="ECO:0000256" key="2">
    <source>
        <dbReference type="ARBA" id="ARBA00022692"/>
    </source>
</evidence>
<sequence>MEGEPKPFVTGYPAAAQPSSAHGTAYPYPAHPYYAAPPPPAAPGLYGGPSVAAPGPYGRSNSSAAFLRRLIIIGISVLLLVGFATFILWLVLRPHLPEFAVTSASVSSFRLSASTQLSADFNLTLSVRNRNKKMGIFYDRVQAAVFYRQDPIAGTSLPPFYQGKGDSTVLPARLAAVAEYVDPDLTKDRAVAGAVDFDVKVMAWVRFRAGVWRTRRHVMRVFCGDVRIGFSNSTAVVGSLVGQPKRCQVDL</sequence>
<protein>
    <submittedName>
        <fullName evidence="8">Uncharacterized protein At1g08160</fullName>
    </submittedName>
</protein>
<dbReference type="PANTHER" id="PTHR31415:SF9">
    <property type="entry name" value="OS05G0367900 PROTEIN"/>
    <property type="match status" value="1"/>
</dbReference>
<evidence type="ECO:0000256" key="1">
    <source>
        <dbReference type="ARBA" id="ARBA00004167"/>
    </source>
</evidence>
<gene>
    <name evidence="8" type="primary">At1g08160_11</name>
    <name evidence="7" type="synonym">At1g08160_1</name>
    <name evidence="7" type="ORF">g.50190</name>
    <name evidence="8" type="ORF">g.50193</name>
</gene>
<dbReference type="AlphaFoldDB" id="A0A1D1ZK44"/>
<evidence type="ECO:0000256" key="3">
    <source>
        <dbReference type="ARBA" id="ARBA00022989"/>
    </source>
</evidence>
<evidence type="ECO:0000313" key="8">
    <source>
        <dbReference type="EMBL" id="JAT67105.1"/>
    </source>
</evidence>
<reference evidence="8" key="1">
    <citation type="submission" date="2015-07" db="EMBL/GenBank/DDBJ databases">
        <title>Transcriptome Assembly of Anthurium amnicola.</title>
        <authorList>
            <person name="Suzuki J."/>
        </authorList>
    </citation>
    <scope>NUCLEOTIDE SEQUENCE</scope>
</reference>
<dbReference type="InterPro" id="IPR044839">
    <property type="entry name" value="NDR1-like"/>
</dbReference>